<evidence type="ECO:0000256" key="2">
    <source>
        <dbReference type="ARBA" id="ARBA00004613"/>
    </source>
</evidence>
<sequence>MYHWVKTTLRDTPGLRELALRSGALLRSLACAEPGLYTLCYHQIPLALQERFADQLRLLGRHGDFIDADTACDRLAAGWPARERAFLISFDDGYADTHDVAMPVLTALGLPAIVFLVSEWLDAPPQAPGERRYMDRADVARWLAAGLQIGSHGARHLRLSGLSADEIAAEFARSRRDLSALAGRPIDHFACPWGVAGHDFDPARDPALARAAGFRTFFTTRRGHTCSADDVFLMPRHVVEPHWSAFEFEALLGGSKLKRRSDGTA</sequence>
<dbReference type="InterPro" id="IPR051398">
    <property type="entry name" value="Polysacch_Deacetylase"/>
</dbReference>
<dbReference type="EMBL" id="FOSV01000003">
    <property type="protein sequence ID" value="SFK71303.1"/>
    <property type="molecule type" value="Genomic_DNA"/>
</dbReference>
<evidence type="ECO:0000256" key="1">
    <source>
        <dbReference type="ARBA" id="ARBA00003236"/>
    </source>
</evidence>
<comment type="function">
    <text evidence="1">Is involved in generating a small heat-stable compound (Nod), an acylated oligomer of N-acetylglucosamine, that stimulates mitosis in various plant protoplasts.</text>
</comment>
<feature type="domain" description="NodB homology" evidence="7">
    <location>
        <begin position="84"/>
        <end position="265"/>
    </location>
</feature>
<dbReference type="GO" id="GO:0005975">
    <property type="term" value="P:carbohydrate metabolic process"/>
    <property type="evidence" value="ECO:0007669"/>
    <property type="project" value="InterPro"/>
</dbReference>
<dbReference type="STRING" id="414703.SAMN04488125_103323"/>
<organism evidence="8 9">
    <name type="scientific">Methylorubrum salsuginis</name>
    <dbReference type="NCBI Taxonomy" id="414703"/>
    <lineage>
        <taxon>Bacteria</taxon>
        <taxon>Pseudomonadati</taxon>
        <taxon>Pseudomonadota</taxon>
        <taxon>Alphaproteobacteria</taxon>
        <taxon>Hyphomicrobiales</taxon>
        <taxon>Methylobacteriaceae</taxon>
        <taxon>Methylorubrum</taxon>
    </lineage>
</organism>
<dbReference type="GO" id="GO:0005576">
    <property type="term" value="C:extracellular region"/>
    <property type="evidence" value="ECO:0007669"/>
    <property type="project" value="UniProtKB-SubCell"/>
</dbReference>
<keyword evidence="9" id="KW-1185">Reference proteome</keyword>
<dbReference type="InterPro" id="IPR011330">
    <property type="entry name" value="Glyco_hydro/deAcase_b/a-brl"/>
</dbReference>
<dbReference type="CDD" id="cd10918">
    <property type="entry name" value="CE4_NodB_like_5s_6s"/>
    <property type="match status" value="1"/>
</dbReference>
<evidence type="ECO:0000313" key="9">
    <source>
        <dbReference type="Proteomes" id="UP000198804"/>
    </source>
</evidence>
<evidence type="ECO:0000256" key="5">
    <source>
        <dbReference type="ARBA" id="ARBA00022729"/>
    </source>
</evidence>
<dbReference type="Gene3D" id="3.20.20.370">
    <property type="entry name" value="Glycoside hydrolase/deacetylase"/>
    <property type="match status" value="1"/>
</dbReference>
<dbReference type="Pfam" id="PF01522">
    <property type="entry name" value="Polysacc_deac_1"/>
    <property type="match status" value="1"/>
</dbReference>
<dbReference type="PROSITE" id="PS51677">
    <property type="entry name" value="NODB"/>
    <property type="match status" value="1"/>
</dbReference>
<comment type="subcellular location">
    <subcellularLocation>
        <location evidence="2">Secreted</location>
    </subcellularLocation>
</comment>
<dbReference type="PANTHER" id="PTHR34216:SF3">
    <property type="entry name" value="POLY-BETA-1,6-N-ACETYL-D-GLUCOSAMINE N-DEACETYLASE"/>
    <property type="match status" value="1"/>
</dbReference>
<dbReference type="PANTHER" id="PTHR34216">
    <property type="match status" value="1"/>
</dbReference>
<dbReference type="InterPro" id="IPR002509">
    <property type="entry name" value="NODB_dom"/>
</dbReference>
<dbReference type="AlphaFoldDB" id="A0A1I4BRZ7"/>
<evidence type="ECO:0000256" key="3">
    <source>
        <dbReference type="ARBA" id="ARBA00010973"/>
    </source>
</evidence>
<evidence type="ECO:0000313" key="8">
    <source>
        <dbReference type="EMBL" id="SFK71303.1"/>
    </source>
</evidence>
<accession>A0A1I4BRZ7</accession>
<evidence type="ECO:0000256" key="6">
    <source>
        <dbReference type="ARBA" id="ARBA00032976"/>
    </source>
</evidence>
<dbReference type="SUPFAM" id="SSF88713">
    <property type="entry name" value="Glycoside hydrolase/deacetylase"/>
    <property type="match status" value="1"/>
</dbReference>
<dbReference type="Proteomes" id="UP000198804">
    <property type="component" value="Unassembled WGS sequence"/>
</dbReference>
<evidence type="ECO:0000259" key="7">
    <source>
        <dbReference type="PROSITE" id="PS51677"/>
    </source>
</evidence>
<reference evidence="9" key="1">
    <citation type="submission" date="2016-10" db="EMBL/GenBank/DDBJ databases">
        <authorList>
            <person name="Varghese N."/>
            <person name="Submissions S."/>
        </authorList>
    </citation>
    <scope>NUCLEOTIDE SEQUENCE [LARGE SCALE GENOMIC DNA]</scope>
    <source>
        <strain evidence="9">CGMCC 1.6474</strain>
    </source>
</reference>
<evidence type="ECO:0000256" key="4">
    <source>
        <dbReference type="ARBA" id="ARBA00020071"/>
    </source>
</evidence>
<gene>
    <name evidence="8" type="ORF">SAMN04488125_103323</name>
</gene>
<comment type="similarity">
    <text evidence="3">Belongs to the polysaccharide deacetylase family.</text>
</comment>
<dbReference type="RefSeq" id="WP_091943280.1">
    <property type="nucleotide sequence ID" value="NZ_FOSV01000003.1"/>
</dbReference>
<proteinExistence type="inferred from homology"/>
<protein>
    <recommendedName>
        <fullName evidence="4">Chitooligosaccharide deacetylase</fullName>
    </recommendedName>
    <alternativeName>
        <fullName evidence="6">Nodulation protein B</fullName>
    </alternativeName>
</protein>
<dbReference type="OrthoDB" id="9814639at2"/>
<dbReference type="GO" id="GO:0016810">
    <property type="term" value="F:hydrolase activity, acting on carbon-nitrogen (but not peptide) bonds"/>
    <property type="evidence" value="ECO:0007669"/>
    <property type="project" value="InterPro"/>
</dbReference>
<keyword evidence="5" id="KW-0732">Signal</keyword>
<name>A0A1I4BRZ7_9HYPH</name>